<evidence type="ECO:0000256" key="1">
    <source>
        <dbReference type="ARBA" id="ARBA00004613"/>
    </source>
</evidence>
<evidence type="ECO:0000313" key="6">
    <source>
        <dbReference type="Proteomes" id="UP001458880"/>
    </source>
</evidence>
<protein>
    <submittedName>
        <fullName evidence="5">UNC-6/NTR/C345C module</fullName>
    </submittedName>
</protein>
<keyword evidence="3" id="KW-1015">Disulfide bond</keyword>
<dbReference type="Pfam" id="PF01759">
    <property type="entry name" value="NTR"/>
    <property type="match status" value="1"/>
</dbReference>
<evidence type="ECO:0000259" key="4">
    <source>
        <dbReference type="PROSITE" id="PS50189"/>
    </source>
</evidence>
<dbReference type="PROSITE" id="PS50189">
    <property type="entry name" value="NTR"/>
    <property type="match status" value="1"/>
</dbReference>
<dbReference type="GO" id="GO:0005576">
    <property type="term" value="C:extracellular region"/>
    <property type="evidence" value="ECO:0007669"/>
    <property type="project" value="UniProtKB-SubCell"/>
</dbReference>
<organism evidence="5 6">
    <name type="scientific">Popillia japonica</name>
    <name type="common">Japanese beetle</name>
    <dbReference type="NCBI Taxonomy" id="7064"/>
    <lineage>
        <taxon>Eukaryota</taxon>
        <taxon>Metazoa</taxon>
        <taxon>Ecdysozoa</taxon>
        <taxon>Arthropoda</taxon>
        <taxon>Hexapoda</taxon>
        <taxon>Insecta</taxon>
        <taxon>Pterygota</taxon>
        <taxon>Neoptera</taxon>
        <taxon>Endopterygota</taxon>
        <taxon>Coleoptera</taxon>
        <taxon>Polyphaga</taxon>
        <taxon>Scarabaeiformia</taxon>
        <taxon>Scarabaeidae</taxon>
        <taxon>Rutelinae</taxon>
        <taxon>Popillia</taxon>
    </lineage>
</organism>
<feature type="domain" description="NTR" evidence="4">
    <location>
        <begin position="23"/>
        <end position="158"/>
    </location>
</feature>
<name>A0AAW1MCR1_POPJA</name>
<dbReference type="EMBL" id="JASPKY010000068">
    <property type="protein sequence ID" value="KAK9743595.1"/>
    <property type="molecule type" value="Genomic_DNA"/>
</dbReference>
<evidence type="ECO:0000313" key="5">
    <source>
        <dbReference type="EMBL" id="KAK9743595.1"/>
    </source>
</evidence>
<keyword evidence="6" id="KW-1185">Reference proteome</keyword>
<accession>A0AAW1MCR1</accession>
<keyword evidence="2" id="KW-0964">Secreted</keyword>
<comment type="subcellular location">
    <subcellularLocation>
        <location evidence="1">Secreted</location>
    </subcellularLocation>
</comment>
<sequence length="159" mass="18408">MTGVGPSSSYQCGKCKAATRRQCGKCKAATRRLNLKKYCKRDYAIMARVIKRLDEPEDEYTKGWVKYMMKVETIYKKARDSRIRKGTMTLVIPAVDLACKCPKIKANKAYLFLGREKDDSPTAKLPGIIGVTQHSIAHEWKGEWDLRMRRFRRRARKCK</sequence>
<dbReference type="Gene3D" id="2.40.50.120">
    <property type="match status" value="1"/>
</dbReference>
<dbReference type="AlphaFoldDB" id="A0AAW1MCR1"/>
<dbReference type="Proteomes" id="UP001458880">
    <property type="component" value="Unassembled WGS sequence"/>
</dbReference>
<reference evidence="5 6" key="1">
    <citation type="journal article" date="2024" name="BMC Genomics">
        <title>De novo assembly and annotation of Popillia japonica's genome with initial clues to its potential as an invasive pest.</title>
        <authorList>
            <person name="Cucini C."/>
            <person name="Boschi S."/>
            <person name="Funari R."/>
            <person name="Cardaioli E."/>
            <person name="Iannotti N."/>
            <person name="Marturano G."/>
            <person name="Paoli F."/>
            <person name="Bruttini M."/>
            <person name="Carapelli A."/>
            <person name="Frati F."/>
            <person name="Nardi F."/>
        </authorList>
    </citation>
    <scope>NUCLEOTIDE SEQUENCE [LARGE SCALE GENOMIC DNA]</scope>
    <source>
        <strain evidence="5">DMR45628</strain>
    </source>
</reference>
<dbReference type="SUPFAM" id="SSF50242">
    <property type="entry name" value="TIMP-like"/>
    <property type="match status" value="1"/>
</dbReference>
<proteinExistence type="predicted"/>
<gene>
    <name evidence="5" type="ORF">QE152_g8550</name>
</gene>
<dbReference type="InterPro" id="IPR018933">
    <property type="entry name" value="Netrin_module_non-TIMP"/>
</dbReference>
<dbReference type="InterPro" id="IPR008993">
    <property type="entry name" value="TIMP-like_OB-fold"/>
</dbReference>
<evidence type="ECO:0000256" key="2">
    <source>
        <dbReference type="ARBA" id="ARBA00022525"/>
    </source>
</evidence>
<comment type="caution">
    <text evidence="5">The sequence shown here is derived from an EMBL/GenBank/DDBJ whole genome shotgun (WGS) entry which is preliminary data.</text>
</comment>
<evidence type="ECO:0000256" key="3">
    <source>
        <dbReference type="ARBA" id="ARBA00023157"/>
    </source>
</evidence>
<dbReference type="SMART" id="SM00643">
    <property type="entry name" value="C345C"/>
    <property type="match status" value="1"/>
</dbReference>
<dbReference type="InterPro" id="IPR001134">
    <property type="entry name" value="Netrin_domain"/>
</dbReference>